<feature type="transmembrane region" description="Helical" evidence="1">
    <location>
        <begin position="54"/>
        <end position="74"/>
    </location>
</feature>
<dbReference type="SUPFAM" id="SSF55874">
    <property type="entry name" value="ATPase domain of HSP90 chaperone/DNA topoisomerase II/histidine kinase"/>
    <property type="match status" value="1"/>
</dbReference>
<dbReference type="RefSeq" id="WP_078484320.1">
    <property type="nucleotide sequence ID" value="NZ_MPRL01000055.1"/>
</dbReference>
<evidence type="ECO:0000313" key="3">
    <source>
        <dbReference type="EMBL" id="OOZ39280.1"/>
    </source>
</evidence>
<keyword evidence="1" id="KW-1133">Transmembrane helix</keyword>
<feature type="domain" description="Signal transduction histidine kinase internal region" evidence="2">
    <location>
        <begin position="157"/>
        <end position="235"/>
    </location>
</feature>
<comment type="caution">
    <text evidence="3">The sequence shown here is derived from an EMBL/GenBank/DDBJ whole genome shotgun (WGS) entry which is preliminary data.</text>
</comment>
<feature type="transmembrane region" description="Helical" evidence="1">
    <location>
        <begin position="122"/>
        <end position="142"/>
    </location>
</feature>
<dbReference type="AlphaFoldDB" id="A0A1T2L2L8"/>
<dbReference type="PANTHER" id="PTHR34220">
    <property type="entry name" value="SENSOR HISTIDINE KINASE YPDA"/>
    <property type="match status" value="1"/>
</dbReference>
<gene>
    <name evidence="3" type="ORF">BOW53_11980</name>
</gene>
<dbReference type="GO" id="GO:0016020">
    <property type="term" value="C:membrane"/>
    <property type="evidence" value="ECO:0007669"/>
    <property type="project" value="InterPro"/>
</dbReference>
<feature type="transmembrane region" description="Helical" evidence="1">
    <location>
        <begin position="20"/>
        <end position="42"/>
    </location>
</feature>
<dbReference type="InterPro" id="IPR050640">
    <property type="entry name" value="Bact_2-comp_sensor_kinase"/>
</dbReference>
<evidence type="ECO:0000256" key="1">
    <source>
        <dbReference type="SAM" id="Phobius"/>
    </source>
</evidence>
<dbReference type="PANTHER" id="PTHR34220:SF7">
    <property type="entry name" value="SENSOR HISTIDINE KINASE YPDA"/>
    <property type="match status" value="1"/>
</dbReference>
<name>A0A1T2L2L8_9GAMM</name>
<dbReference type="Gene3D" id="3.30.565.10">
    <property type="entry name" value="Histidine kinase-like ATPase, C-terminal domain"/>
    <property type="match status" value="1"/>
</dbReference>
<dbReference type="EMBL" id="MPRL01000055">
    <property type="protein sequence ID" value="OOZ39280.1"/>
    <property type="molecule type" value="Genomic_DNA"/>
</dbReference>
<feature type="transmembrane region" description="Helical" evidence="1">
    <location>
        <begin position="81"/>
        <end position="102"/>
    </location>
</feature>
<reference evidence="3 4" key="1">
    <citation type="submission" date="2016-11" db="EMBL/GenBank/DDBJ databases">
        <title>Mixed transmission modes and dynamic genome evolution in an obligate animal-bacterial symbiosis.</title>
        <authorList>
            <person name="Russell S.L."/>
            <person name="Corbett-Detig R.B."/>
            <person name="Cavanaugh C.M."/>
        </authorList>
    </citation>
    <scope>NUCLEOTIDE SEQUENCE [LARGE SCALE GENOMIC DNA]</scope>
    <source>
        <strain evidence="3">Sveles-Q1</strain>
    </source>
</reference>
<dbReference type="InterPro" id="IPR036890">
    <property type="entry name" value="HATPase_C_sf"/>
</dbReference>
<keyword evidence="4" id="KW-1185">Reference proteome</keyword>
<dbReference type="InterPro" id="IPR010559">
    <property type="entry name" value="Sig_transdc_His_kin_internal"/>
</dbReference>
<proteinExistence type="predicted"/>
<dbReference type="Pfam" id="PF06580">
    <property type="entry name" value="His_kinase"/>
    <property type="match status" value="1"/>
</dbReference>
<protein>
    <recommendedName>
        <fullName evidence="2">Signal transduction histidine kinase internal region domain-containing protein</fullName>
    </recommendedName>
</protein>
<sequence length="350" mass="39032">MRTDNNDGSFLPDFCERGRVLAVVVAAELFAIVLALMLPSLSGDRWNELALLSLYIQWIALSSAGLLCLLRGLISRLGNRLAATASYLVLLVVVALFSEIAFQGLRFFTIGLSLTVPDHFDFWSRNFIIGALLSGAILRYFYVQHQLRQKHRAEAEARLEALQARIRPHFLFNSLNTVAALTRTHPAEAEAAVHDLADLFRATLKEGRTLINFDDELALVRSYLDIEQLRLGDRLQVEWSVDGLPEGLQIPLLTLQPLVENAVYHGVEPRTDGGTVVIAARDDGEVLVVEICNPLPEVEVDRRDGNQIALANIKERIASIYGENGHIDIHDSEGRYCVILRLPHRPEGSR</sequence>
<evidence type="ECO:0000259" key="2">
    <source>
        <dbReference type="Pfam" id="PF06580"/>
    </source>
</evidence>
<dbReference type="OrthoDB" id="2514702at2"/>
<dbReference type="Proteomes" id="UP000191110">
    <property type="component" value="Unassembled WGS sequence"/>
</dbReference>
<keyword evidence="1" id="KW-0472">Membrane</keyword>
<keyword evidence="1" id="KW-0812">Transmembrane</keyword>
<organism evidence="3 4">
    <name type="scientific">Solemya pervernicosa gill symbiont</name>
    <dbReference type="NCBI Taxonomy" id="642797"/>
    <lineage>
        <taxon>Bacteria</taxon>
        <taxon>Pseudomonadati</taxon>
        <taxon>Pseudomonadota</taxon>
        <taxon>Gammaproteobacteria</taxon>
        <taxon>sulfur-oxidizing symbionts</taxon>
    </lineage>
</organism>
<dbReference type="GO" id="GO:0000155">
    <property type="term" value="F:phosphorelay sensor kinase activity"/>
    <property type="evidence" value="ECO:0007669"/>
    <property type="project" value="InterPro"/>
</dbReference>
<accession>A0A1T2L2L8</accession>
<evidence type="ECO:0000313" key="4">
    <source>
        <dbReference type="Proteomes" id="UP000191110"/>
    </source>
</evidence>